<dbReference type="AlphaFoldDB" id="A0A6A5YIH6"/>
<keyword evidence="2" id="KW-0479">Metal-binding</keyword>
<dbReference type="Gene3D" id="3.30.160.60">
    <property type="entry name" value="Classic Zinc Finger"/>
    <property type="match status" value="1"/>
</dbReference>
<dbReference type="Proteomes" id="UP000799770">
    <property type="component" value="Unassembled WGS sequence"/>
</dbReference>
<gene>
    <name evidence="10" type="ORF">BDV96DRAFT_694538</name>
</gene>
<dbReference type="GO" id="GO:0006357">
    <property type="term" value="P:regulation of transcription by RNA polymerase II"/>
    <property type="evidence" value="ECO:0007669"/>
    <property type="project" value="TreeGrafter"/>
</dbReference>
<feature type="non-terminal residue" evidence="10">
    <location>
        <position position="1"/>
    </location>
</feature>
<dbReference type="PROSITE" id="PS50157">
    <property type="entry name" value="ZINC_FINGER_C2H2_2"/>
    <property type="match status" value="1"/>
</dbReference>
<keyword evidence="11" id="KW-1185">Reference proteome</keyword>
<dbReference type="InterPro" id="IPR051061">
    <property type="entry name" value="Zinc_finger_trans_reg"/>
</dbReference>
<evidence type="ECO:0000256" key="7">
    <source>
        <dbReference type="ARBA" id="ARBA00023242"/>
    </source>
</evidence>
<organism evidence="10 11">
    <name type="scientific">Lophiotrema nucula</name>
    <dbReference type="NCBI Taxonomy" id="690887"/>
    <lineage>
        <taxon>Eukaryota</taxon>
        <taxon>Fungi</taxon>
        <taxon>Dikarya</taxon>
        <taxon>Ascomycota</taxon>
        <taxon>Pezizomycotina</taxon>
        <taxon>Dothideomycetes</taxon>
        <taxon>Pleosporomycetidae</taxon>
        <taxon>Pleosporales</taxon>
        <taxon>Lophiotremataceae</taxon>
        <taxon>Lophiotrema</taxon>
    </lineage>
</organism>
<evidence type="ECO:0000256" key="4">
    <source>
        <dbReference type="ARBA" id="ARBA00022833"/>
    </source>
</evidence>
<dbReference type="SMART" id="SM00355">
    <property type="entry name" value="ZnF_C2H2"/>
    <property type="match status" value="3"/>
</dbReference>
<keyword evidence="3 8" id="KW-0863">Zinc-finger</keyword>
<evidence type="ECO:0000313" key="10">
    <source>
        <dbReference type="EMBL" id="KAF2105938.1"/>
    </source>
</evidence>
<dbReference type="GO" id="GO:0005634">
    <property type="term" value="C:nucleus"/>
    <property type="evidence" value="ECO:0007669"/>
    <property type="project" value="UniProtKB-SubCell"/>
</dbReference>
<dbReference type="PROSITE" id="PS00028">
    <property type="entry name" value="ZINC_FINGER_C2H2_1"/>
    <property type="match status" value="1"/>
</dbReference>
<evidence type="ECO:0000256" key="8">
    <source>
        <dbReference type="PROSITE-ProRule" id="PRU00042"/>
    </source>
</evidence>
<dbReference type="OrthoDB" id="3798762at2759"/>
<evidence type="ECO:0000256" key="1">
    <source>
        <dbReference type="ARBA" id="ARBA00004123"/>
    </source>
</evidence>
<sequence length="104" mass="11905">DSSQWLCNACGIPFSTERLRNNHIERKHERPFICSVPICKARFGSKPDLRRHEHTVHKSDILGWSNTWVCSNVGCSSPGLVFRRKDNYKRHLLRCTGTPALTAT</sequence>
<comment type="subcellular location">
    <subcellularLocation>
        <location evidence="1">Nucleus</location>
    </subcellularLocation>
</comment>
<evidence type="ECO:0000256" key="6">
    <source>
        <dbReference type="ARBA" id="ARBA00023163"/>
    </source>
</evidence>
<keyword evidence="4" id="KW-0862">Zinc</keyword>
<keyword evidence="6" id="KW-0804">Transcription</keyword>
<dbReference type="SUPFAM" id="SSF57667">
    <property type="entry name" value="beta-beta-alpha zinc fingers"/>
    <property type="match status" value="1"/>
</dbReference>
<dbReference type="GO" id="GO:0008270">
    <property type="term" value="F:zinc ion binding"/>
    <property type="evidence" value="ECO:0007669"/>
    <property type="project" value="UniProtKB-KW"/>
</dbReference>
<proteinExistence type="predicted"/>
<dbReference type="InterPro" id="IPR036236">
    <property type="entry name" value="Znf_C2H2_sf"/>
</dbReference>
<keyword evidence="7" id="KW-0539">Nucleus</keyword>
<reference evidence="10" key="1">
    <citation type="journal article" date="2020" name="Stud. Mycol.">
        <title>101 Dothideomycetes genomes: a test case for predicting lifestyles and emergence of pathogens.</title>
        <authorList>
            <person name="Haridas S."/>
            <person name="Albert R."/>
            <person name="Binder M."/>
            <person name="Bloem J."/>
            <person name="Labutti K."/>
            <person name="Salamov A."/>
            <person name="Andreopoulos B."/>
            <person name="Baker S."/>
            <person name="Barry K."/>
            <person name="Bills G."/>
            <person name="Bluhm B."/>
            <person name="Cannon C."/>
            <person name="Castanera R."/>
            <person name="Culley D."/>
            <person name="Daum C."/>
            <person name="Ezra D."/>
            <person name="Gonzalez J."/>
            <person name="Henrissat B."/>
            <person name="Kuo A."/>
            <person name="Liang C."/>
            <person name="Lipzen A."/>
            <person name="Lutzoni F."/>
            <person name="Magnuson J."/>
            <person name="Mondo S."/>
            <person name="Nolan M."/>
            <person name="Ohm R."/>
            <person name="Pangilinan J."/>
            <person name="Park H.-J."/>
            <person name="Ramirez L."/>
            <person name="Alfaro M."/>
            <person name="Sun H."/>
            <person name="Tritt A."/>
            <person name="Yoshinaga Y."/>
            <person name="Zwiers L.-H."/>
            <person name="Turgeon B."/>
            <person name="Goodwin S."/>
            <person name="Spatafora J."/>
            <person name="Crous P."/>
            <person name="Grigoriev I."/>
        </authorList>
    </citation>
    <scope>NUCLEOTIDE SEQUENCE</scope>
    <source>
        <strain evidence="10">CBS 627.86</strain>
    </source>
</reference>
<accession>A0A6A5YIH6</accession>
<evidence type="ECO:0000259" key="9">
    <source>
        <dbReference type="PROSITE" id="PS50157"/>
    </source>
</evidence>
<evidence type="ECO:0000313" key="11">
    <source>
        <dbReference type="Proteomes" id="UP000799770"/>
    </source>
</evidence>
<dbReference type="InterPro" id="IPR013087">
    <property type="entry name" value="Znf_C2H2_type"/>
</dbReference>
<dbReference type="EMBL" id="ML977369">
    <property type="protein sequence ID" value="KAF2105938.1"/>
    <property type="molecule type" value="Genomic_DNA"/>
</dbReference>
<evidence type="ECO:0000256" key="2">
    <source>
        <dbReference type="ARBA" id="ARBA00022723"/>
    </source>
</evidence>
<feature type="domain" description="C2H2-type" evidence="9">
    <location>
        <begin position="32"/>
        <end position="60"/>
    </location>
</feature>
<protein>
    <recommendedName>
        <fullName evidence="9">C2H2-type domain-containing protein</fullName>
    </recommendedName>
</protein>
<keyword evidence="5" id="KW-0805">Transcription regulation</keyword>
<evidence type="ECO:0000256" key="5">
    <source>
        <dbReference type="ARBA" id="ARBA00023015"/>
    </source>
</evidence>
<evidence type="ECO:0000256" key="3">
    <source>
        <dbReference type="ARBA" id="ARBA00022771"/>
    </source>
</evidence>
<dbReference type="PANTHER" id="PTHR46179">
    <property type="entry name" value="ZINC FINGER PROTEIN"/>
    <property type="match status" value="1"/>
</dbReference>
<name>A0A6A5YIH6_9PLEO</name>
<dbReference type="PANTHER" id="PTHR46179:SF13">
    <property type="entry name" value="C2H2-TYPE DOMAIN-CONTAINING PROTEIN"/>
    <property type="match status" value="1"/>
</dbReference>